<dbReference type="CDD" id="cd02163">
    <property type="entry name" value="PPAT"/>
    <property type="match status" value="1"/>
</dbReference>
<keyword evidence="3 9" id="KW-0548">Nucleotidyltransferase</keyword>
<feature type="binding site" evidence="9">
    <location>
        <position position="18"/>
    </location>
    <ligand>
        <name>ATP</name>
        <dbReference type="ChEBI" id="CHEBI:30616"/>
    </ligand>
</feature>
<comment type="similarity">
    <text evidence="9">Belongs to the bacterial CoaD family.</text>
</comment>
<gene>
    <name evidence="9 11" type="primary">coaD</name>
    <name evidence="12" type="ORF">ETI04_00055</name>
    <name evidence="11" type="ORF">MCCS_09740</name>
</gene>
<protein>
    <recommendedName>
        <fullName evidence="9">Phosphopantetheine adenylyltransferase</fullName>
        <ecNumber evidence="9">2.7.7.3</ecNumber>
    </recommendedName>
    <alternativeName>
        <fullName evidence="9">Dephospho-CoA pyrophosphorylase</fullName>
    </alternativeName>
    <alternativeName>
        <fullName evidence="9">Pantetheine-phosphate adenylyltransferase</fullName>
        <shortName evidence="9">PPAT</shortName>
    </alternativeName>
</protein>
<dbReference type="UniPathway" id="UPA00241">
    <property type="reaction ID" value="UER00355"/>
</dbReference>
<dbReference type="EMBL" id="CP021059">
    <property type="protein sequence ID" value="ARQ06621.1"/>
    <property type="molecule type" value="Genomic_DNA"/>
</dbReference>
<dbReference type="NCBIfam" id="TIGR00125">
    <property type="entry name" value="cyt_tran_rel"/>
    <property type="match status" value="1"/>
</dbReference>
<evidence type="ECO:0000256" key="5">
    <source>
        <dbReference type="ARBA" id="ARBA00022840"/>
    </source>
</evidence>
<comment type="cofactor">
    <cofactor evidence="9">
        <name>Mg(2+)</name>
        <dbReference type="ChEBI" id="CHEBI:18420"/>
    </cofactor>
</comment>
<comment type="catalytic activity">
    <reaction evidence="8 9">
        <text>(R)-4'-phosphopantetheine + ATP + H(+) = 3'-dephospho-CoA + diphosphate</text>
        <dbReference type="Rhea" id="RHEA:19801"/>
        <dbReference type="ChEBI" id="CHEBI:15378"/>
        <dbReference type="ChEBI" id="CHEBI:30616"/>
        <dbReference type="ChEBI" id="CHEBI:33019"/>
        <dbReference type="ChEBI" id="CHEBI:57328"/>
        <dbReference type="ChEBI" id="CHEBI:61723"/>
        <dbReference type="EC" id="2.7.7.3"/>
    </reaction>
</comment>
<feature type="binding site" evidence="9">
    <location>
        <begin position="89"/>
        <end position="91"/>
    </location>
    <ligand>
        <name>ATP</name>
        <dbReference type="ChEBI" id="CHEBI:30616"/>
    </ligand>
</feature>
<dbReference type="SUPFAM" id="SSF52374">
    <property type="entry name" value="Nucleotidylyl transferase"/>
    <property type="match status" value="1"/>
</dbReference>
<keyword evidence="7 9" id="KW-0173">Coenzyme A biosynthesis</keyword>
<feature type="binding site" evidence="9">
    <location>
        <begin position="10"/>
        <end position="11"/>
    </location>
    <ligand>
        <name>ATP</name>
        <dbReference type="ChEBI" id="CHEBI:30616"/>
    </ligand>
</feature>
<dbReference type="InterPro" id="IPR004821">
    <property type="entry name" value="Cyt_trans-like"/>
</dbReference>
<evidence type="ECO:0000256" key="4">
    <source>
        <dbReference type="ARBA" id="ARBA00022741"/>
    </source>
</evidence>
<comment type="function">
    <text evidence="9">Reversibly transfers an adenylyl group from ATP to 4'-phosphopantetheine, yielding dephospho-CoA (dPCoA) and pyrophosphate.</text>
</comment>
<feature type="binding site" evidence="9">
    <location>
        <position position="99"/>
    </location>
    <ligand>
        <name>ATP</name>
        <dbReference type="ChEBI" id="CHEBI:30616"/>
    </ligand>
</feature>
<accession>A0A1W7AAJ9</accession>
<evidence type="ECO:0000256" key="9">
    <source>
        <dbReference type="HAMAP-Rule" id="MF_00151"/>
    </source>
</evidence>
<keyword evidence="4 9" id="KW-0547">Nucleotide-binding</keyword>
<reference evidence="11" key="2">
    <citation type="submission" date="2017-04" db="EMBL/GenBank/DDBJ databases">
        <authorList>
            <person name="Afonso C.L."/>
            <person name="Miller P.J."/>
            <person name="Scott M.A."/>
            <person name="Spackman E."/>
            <person name="Goraichik I."/>
            <person name="Dimitrov K.M."/>
            <person name="Suarez D.L."/>
            <person name="Swayne D.E."/>
        </authorList>
    </citation>
    <scope>NUCLEOTIDE SEQUENCE</scope>
    <source>
        <strain evidence="11">KM45013</strain>
    </source>
</reference>
<dbReference type="PANTHER" id="PTHR21342:SF1">
    <property type="entry name" value="PHOSPHOPANTETHEINE ADENYLYLTRANSFERASE"/>
    <property type="match status" value="1"/>
</dbReference>
<dbReference type="Proteomes" id="UP000194154">
    <property type="component" value="Chromosome"/>
</dbReference>
<name>A0A1W7AAJ9_9STAP</name>
<keyword evidence="1 9" id="KW-0963">Cytoplasm</keyword>
<evidence type="ECO:0000313" key="14">
    <source>
        <dbReference type="Proteomes" id="UP000294865"/>
    </source>
</evidence>
<evidence type="ECO:0000313" key="11">
    <source>
        <dbReference type="EMBL" id="ARQ06621.1"/>
    </source>
</evidence>
<evidence type="ECO:0000256" key="2">
    <source>
        <dbReference type="ARBA" id="ARBA00022679"/>
    </source>
</evidence>
<comment type="subunit">
    <text evidence="9">Homohexamer.</text>
</comment>
<dbReference type="GO" id="GO:0015937">
    <property type="term" value="P:coenzyme A biosynthetic process"/>
    <property type="evidence" value="ECO:0007669"/>
    <property type="project" value="UniProtKB-UniRule"/>
</dbReference>
<evidence type="ECO:0000256" key="3">
    <source>
        <dbReference type="ARBA" id="ARBA00022695"/>
    </source>
</evidence>
<sequence length="165" mass="18501">MKNIAVIPGSFDPITLGHLDIIQRSAGLFDVVHVSVLNNASKQGFFSIEERIEMIKEAVKDIPNVEVAYFQGLLVDYCNKVGAKQIVRGLRAVSDFEYEMQLTSMNKKLDDDLETLYMMTNNQYSFISSSMTKDVAKYGGDVSSIVPPNVELALKQKYAEINKRP</sequence>
<dbReference type="STRING" id="1855823.MCCS_09740"/>
<feature type="binding site" evidence="9">
    <location>
        <position position="88"/>
    </location>
    <ligand>
        <name>substrate</name>
    </ligand>
</feature>
<keyword evidence="13" id="KW-1185">Reference proteome</keyword>
<feature type="binding site" evidence="9">
    <location>
        <position position="10"/>
    </location>
    <ligand>
        <name>substrate</name>
    </ligand>
</feature>
<dbReference type="Pfam" id="PF01467">
    <property type="entry name" value="CTP_transf_like"/>
    <property type="match status" value="1"/>
</dbReference>
<dbReference type="Gene3D" id="3.40.50.620">
    <property type="entry name" value="HUPs"/>
    <property type="match status" value="1"/>
</dbReference>
<comment type="subcellular location">
    <subcellularLocation>
        <location evidence="9">Cytoplasm</location>
    </subcellularLocation>
</comment>
<dbReference type="PRINTS" id="PR01020">
    <property type="entry name" value="LPSBIOSNTHSS"/>
</dbReference>
<feature type="binding site" evidence="9">
    <location>
        <begin position="124"/>
        <end position="130"/>
    </location>
    <ligand>
        <name>ATP</name>
        <dbReference type="ChEBI" id="CHEBI:30616"/>
    </ligand>
</feature>
<feature type="site" description="Transition state stabilizer" evidence="9">
    <location>
        <position position="18"/>
    </location>
</feature>
<dbReference type="EC" id="2.7.7.3" evidence="9"/>
<dbReference type="InterPro" id="IPR001980">
    <property type="entry name" value="PPAT"/>
</dbReference>
<dbReference type="OrthoDB" id="9806661at2"/>
<comment type="pathway">
    <text evidence="9">Cofactor biosynthesis; coenzyme A biosynthesis; CoA from (R)-pantothenate: step 4/5.</text>
</comment>
<evidence type="ECO:0000256" key="6">
    <source>
        <dbReference type="ARBA" id="ARBA00022842"/>
    </source>
</evidence>
<dbReference type="GO" id="GO:0004595">
    <property type="term" value="F:pantetheine-phosphate adenylyltransferase activity"/>
    <property type="evidence" value="ECO:0007669"/>
    <property type="project" value="UniProtKB-UniRule"/>
</dbReference>
<dbReference type="RefSeq" id="WP_086042279.1">
    <property type="nucleotide sequence ID" value="NZ_CBCRZA010000006.1"/>
</dbReference>
<evidence type="ECO:0000256" key="1">
    <source>
        <dbReference type="ARBA" id="ARBA00022490"/>
    </source>
</evidence>
<dbReference type="GO" id="GO:0005737">
    <property type="term" value="C:cytoplasm"/>
    <property type="evidence" value="ECO:0007669"/>
    <property type="project" value="UniProtKB-SubCell"/>
</dbReference>
<evidence type="ECO:0000313" key="12">
    <source>
        <dbReference type="EMBL" id="TDM17916.1"/>
    </source>
</evidence>
<reference evidence="12 14" key="3">
    <citation type="submission" date="2019-01" db="EMBL/GenBank/DDBJ databases">
        <title>Draft genome sequences of Macrococcus caseolyticus, Macrococcus canis, Macrococcus bohemicus and Macrococcus goetzii.</title>
        <authorList>
            <person name="Mazhar S."/>
            <person name="Altermann E."/>
            <person name="Hill C."/>
            <person name="Mcauliffe O."/>
        </authorList>
    </citation>
    <scope>NUCLEOTIDE SEQUENCE [LARGE SCALE GENOMIC DNA]</scope>
    <source>
        <strain evidence="12 14">DPC7162</strain>
    </source>
</reference>
<keyword evidence="6 9" id="KW-0460">Magnesium</keyword>
<feature type="domain" description="Cytidyltransferase-like" evidence="10">
    <location>
        <begin position="7"/>
        <end position="133"/>
    </location>
</feature>
<dbReference type="HAMAP" id="MF_00151">
    <property type="entry name" value="PPAT_bact"/>
    <property type="match status" value="1"/>
</dbReference>
<dbReference type="EMBL" id="SDQG01000001">
    <property type="protein sequence ID" value="TDM17916.1"/>
    <property type="molecule type" value="Genomic_DNA"/>
</dbReference>
<dbReference type="GeneID" id="35295106"/>
<keyword evidence="2 9" id="KW-0808">Transferase</keyword>
<dbReference type="Proteomes" id="UP000294865">
    <property type="component" value="Unassembled WGS sequence"/>
</dbReference>
<feature type="binding site" evidence="9">
    <location>
        <position position="42"/>
    </location>
    <ligand>
        <name>substrate</name>
    </ligand>
</feature>
<dbReference type="NCBIfam" id="TIGR01510">
    <property type="entry name" value="coaD_prev_kdtB"/>
    <property type="match status" value="1"/>
</dbReference>
<organism evidence="11 13">
    <name type="scientific">Macrococcoides canis</name>
    <dbReference type="NCBI Taxonomy" id="1855823"/>
    <lineage>
        <taxon>Bacteria</taxon>
        <taxon>Bacillati</taxon>
        <taxon>Bacillota</taxon>
        <taxon>Bacilli</taxon>
        <taxon>Bacillales</taxon>
        <taxon>Staphylococcaceae</taxon>
        <taxon>Macrococcoides</taxon>
    </lineage>
</organism>
<dbReference type="GO" id="GO:0005524">
    <property type="term" value="F:ATP binding"/>
    <property type="evidence" value="ECO:0007669"/>
    <property type="project" value="UniProtKB-KW"/>
</dbReference>
<evidence type="ECO:0000256" key="8">
    <source>
        <dbReference type="ARBA" id="ARBA00029346"/>
    </source>
</evidence>
<evidence type="ECO:0000259" key="10">
    <source>
        <dbReference type="Pfam" id="PF01467"/>
    </source>
</evidence>
<keyword evidence="5 9" id="KW-0067">ATP-binding</keyword>
<dbReference type="InterPro" id="IPR014729">
    <property type="entry name" value="Rossmann-like_a/b/a_fold"/>
</dbReference>
<evidence type="ECO:0000256" key="7">
    <source>
        <dbReference type="ARBA" id="ARBA00022993"/>
    </source>
</evidence>
<evidence type="ECO:0000313" key="13">
    <source>
        <dbReference type="Proteomes" id="UP000194154"/>
    </source>
</evidence>
<dbReference type="KEGG" id="mcak:MCCS_09740"/>
<proteinExistence type="inferred from homology"/>
<dbReference type="AlphaFoldDB" id="A0A1W7AAJ9"/>
<feature type="binding site" evidence="9">
    <location>
        <position position="74"/>
    </location>
    <ligand>
        <name>substrate</name>
    </ligand>
</feature>
<reference evidence="11 13" key="1">
    <citation type="journal article" date="2017" name="Int. J. Syst. Evol. Microbiol.">
        <title>Macrococcus canis sp. nov., a skin bacterium associated with infections in dogs.</title>
        <authorList>
            <person name="Gobeli Brawand S."/>
            <person name="Cotting K."/>
            <person name="Gomez-Sanz E."/>
            <person name="Collaud A."/>
            <person name="Thomann A."/>
            <person name="Brodard I."/>
            <person name="Rodriguez-Campos S."/>
            <person name="Strauss C."/>
            <person name="Perreten V."/>
        </authorList>
    </citation>
    <scope>NUCLEOTIDE SEQUENCE [LARGE SCALE GENOMIC DNA]</scope>
    <source>
        <strain evidence="11 13">KM45013</strain>
    </source>
</reference>
<dbReference type="PANTHER" id="PTHR21342">
    <property type="entry name" value="PHOSPHOPANTETHEINE ADENYLYLTRANSFERASE"/>
    <property type="match status" value="1"/>
</dbReference>